<organism evidence="1 2">
    <name type="scientific">Trachymyrmex septentrionalis</name>
    <dbReference type="NCBI Taxonomy" id="34720"/>
    <lineage>
        <taxon>Eukaryota</taxon>
        <taxon>Metazoa</taxon>
        <taxon>Ecdysozoa</taxon>
        <taxon>Arthropoda</taxon>
        <taxon>Hexapoda</taxon>
        <taxon>Insecta</taxon>
        <taxon>Pterygota</taxon>
        <taxon>Neoptera</taxon>
        <taxon>Endopterygota</taxon>
        <taxon>Hymenoptera</taxon>
        <taxon>Apocrita</taxon>
        <taxon>Aculeata</taxon>
        <taxon>Formicoidea</taxon>
        <taxon>Formicidae</taxon>
        <taxon>Myrmicinae</taxon>
        <taxon>Trachymyrmex</taxon>
    </lineage>
</organism>
<evidence type="ECO:0000313" key="1">
    <source>
        <dbReference type="EMBL" id="KYN37159.1"/>
    </source>
</evidence>
<accession>A0A195FAU4</accession>
<protein>
    <submittedName>
        <fullName evidence="1">Uncharacterized protein</fullName>
    </submittedName>
</protein>
<sequence length="322" mass="35565">MRVLVNPKSETEHTNRELSGATDAFVDLSSPFLTGYARFLLSSLSATTHRWPAVRSSGISGRQILTAQGVPVVHVISRIPRAPPERVNGRLPLKDICLIQMVVNTWKKLRKKQEWRGARRECVLSVKRLFSVDVADVARLSFVFSLNPSAAQTGEMAVPTTVSGLSWNCNSTIKLATPLSVVHVPTWGNSDPPRDCSSLPNEYIPSRIYSANIAGRSITTIAPAASRLRFLFGNDFHPMVPDGLKGFQPDFREQSELVHSHFRATAVHSAFAVTRSLKRNAERKFRKKNEYVDKGKFAGSEKPLALSLSPLFAGVDENCAAR</sequence>
<keyword evidence="2" id="KW-1185">Reference proteome</keyword>
<dbReference type="AlphaFoldDB" id="A0A195FAU4"/>
<dbReference type="EMBL" id="KQ981727">
    <property type="protein sequence ID" value="KYN37159.1"/>
    <property type="molecule type" value="Genomic_DNA"/>
</dbReference>
<gene>
    <name evidence="1" type="ORF">ALC56_08950</name>
</gene>
<reference evidence="1 2" key="1">
    <citation type="submission" date="2016-03" db="EMBL/GenBank/DDBJ databases">
        <title>Trachymyrmex septentrionalis WGS genome.</title>
        <authorList>
            <person name="Nygaard S."/>
            <person name="Hu H."/>
            <person name="Boomsma J."/>
            <person name="Zhang G."/>
        </authorList>
    </citation>
    <scope>NUCLEOTIDE SEQUENCE [LARGE SCALE GENOMIC DNA]</scope>
    <source>
        <strain evidence="1">Tsep2-gDNA-1</strain>
        <tissue evidence="1">Whole body</tissue>
    </source>
</reference>
<proteinExistence type="predicted"/>
<name>A0A195FAU4_9HYME</name>
<dbReference type="Proteomes" id="UP000078541">
    <property type="component" value="Unassembled WGS sequence"/>
</dbReference>
<evidence type="ECO:0000313" key="2">
    <source>
        <dbReference type="Proteomes" id="UP000078541"/>
    </source>
</evidence>